<name>A0A1G6YQ46_9FLAO</name>
<reference evidence="1 2" key="1">
    <citation type="submission" date="2016-10" db="EMBL/GenBank/DDBJ databases">
        <authorList>
            <person name="de Groot N.N."/>
        </authorList>
    </citation>
    <scope>NUCLEOTIDE SEQUENCE [LARGE SCALE GENOMIC DNA]</scope>
    <source>
        <strain evidence="1 2">DSM 23421</strain>
    </source>
</reference>
<evidence type="ECO:0000313" key="2">
    <source>
        <dbReference type="Proteomes" id="UP000199109"/>
    </source>
</evidence>
<proteinExistence type="predicted"/>
<accession>A0A1G6YQ46</accession>
<dbReference type="Proteomes" id="UP000199109">
    <property type="component" value="Unassembled WGS sequence"/>
</dbReference>
<sequence>MVVKNIFKIQKLSLIGMIQENSILLLQFLKQTIKGSKVENEMIKVQTNDEFTSFPDGLYISTFEDRSKITGNTVRLRTIFVQTKIYIKSILKPLFYFRYIRKYN</sequence>
<dbReference type="STRING" id="641691.SAMN05421636_102324"/>
<evidence type="ECO:0000313" key="1">
    <source>
        <dbReference type="EMBL" id="SDD92153.1"/>
    </source>
</evidence>
<protein>
    <submittedName>
        <fullName evidence="1">Uncharacterized protein</fullName>
    </submittedName>
</protein>
<gene>
    <name evidence="1" type="ORF">SAMN05421636_102324</name>
</gene>
<dbReference type="AlphaFoldDB" id="A0A1G6YQ46"/>
<organism evidence="1 2">
    <name type="scientific">Pricia antarctica</name>
    <dbReference type="NCBI Taxonomy" id="641691"/>
    <lineage>
        <taxon>Bacteria</taxon>
        <taxon>Pseudomonadati</taxon>
        <taxon>Bacteroidota</taxon>
        <taxon>Flavobacteriia</taxon>
        <taxon>Flavobacteriales</taxon>
        <taxon>Flavobacteriaceae</taxon>
        <taxon>Pricia</taxon>
    </lineage>
</organism>
<keyword evidence="2" id="KW-1185">Reference proteome</keyword>
<dbReference type="EMBL" id="FNAO01000002">
    <property type="protein sequence ID" value="SDD92153.1"/>
    <property type="molecule type" value="Genomic_DNA"/>
</dbReference>